<dbReference type="GO" id="GO:0030288">
    <property type="term" value="C:outer membrane-bounded periplasmic space"/>
    <property type="evidence" value="ECO:0007669"/>
    <property type="project" value="UniProtKB-ARBA"/>
</dbReference>
<dbReference type="Proteomes" id="UP001152876">
    <property type="component" value="Unassembled WGS sequence"/>
</dbReference>
<evidence type="ECO:0000256" key="1">
    <source>
        <dbReference type="ARBA" id="ARBA00005695"/>
    </source>
</evidence>
<keyword evidence="6" id="KW-1185">Reference proteome</keyword>
<dbReference type="GO" id="GO:1904680">
    <property type="term" value="F:peptide transmembrane transporter activity"/>
    <property type="evidence" value="ECO:0007669"/>
    <property type="project" value="TreeGrafter"/>
</dbReference>
<dbReference type="RefSeq" id="WP_068166961.1">
    <property type="nucleotide sequence ID" value="NZ_AOGK01000005.1"/>
</dbReference>
<name>A0A9X4SEF9_9BURK</name>
<reference evidence="5" key="1">
    <citation type="submission" date="2013-01" db="EMBL/GenBank/DDBJ databases">
        <title>Genome draft of Hydrogenophaga taeniospiralis 2K1.</title>
        <authorList>
            <person name="Gomila M."/>
            <person name="Lalucat J."/>
        </authorList>
    </citation>
    <scope>NUCLEOTIDE SEQUENCE</scope>
    <source>
        <strain evidence="5">CCUG 15921</strain>
    </source>
</reference>
<dbReference type="InterPro" id="IPR039424">
    <property type="entry name" value="SBP_5"/>
</dbReference>
<proteinExistence type="inferred from homology"/>
<feature type="region of interest" description="Disordered" evidence="3">
    <location>
        <begin position="61"/>
        <end position="82"/>
    </location>
</feature>
<dbReference type="Gene3D" id="3.40.190.10">
    <property type="entry name" value="Periplasmic binding protein-like II"/>
    <property type="match status" value="1"/>
</dbReference>
<dbReference type="InterPro" id="IPR000914">
    <property type="entry name" value="SBP_5_dom"/>
</dbReference>
<dbReference type="PANTHER" id="PTHR30290:SF38">
    <property type="entry name" value="D,D-DIPEPTIDE-BINDING PERIPLASMIC PROTEIN DDPA-RELATED"/>
    <property type="match status" value="1"/>
</dbReference>
<dbReference type="PROSITE" id="PS51318">
    <property type="entry name" value="TAT"/>
    <property type="match status" value="1"/>
</dbReference>
<accession>A0A9X4SEF9</accession>
<evidence type="ECO:0000256" key="3">
    <source>
        <dbReference type="SAM" id="MobiDB-lite"/>
    </source>
</evidence>
<dbReference type="SUPFAM" id="SSF53850">
    <property type="entry name" value="Periplasmic binding protein-like II"/>
    <property type="match status" value="1"/>
</dbReference>
<dbReference type="GO" id="GO:0015833">
    <property type="term" value="P:peptide transport"/>
    <property type="evidence" value="ECO:0007669"/>
    <property type="project" value="TreeGrafter"/>
</dbReference>
<gene>
    <name evidence="5" type="ORF">H010_07131</name>
</gene>
<keyword evidence="2" id="KW-0732">Signal</keyword>
<dbReference type="OrthoDB" id="9801799at2"/>
<dbReference type="CDD" id="cd08503">
    <property type="entry name" value="PBP2_NikA_DppA_OppA_like_17"/>
    <property type="match status" value="1"/>
</dbReference>
<comment type="similarity">
    <text evidence="1">Belongs to the bacterial solute-binding protein 5 family.</text>
</comment>
<dbReference type="Gene3D" id="3.10.105.10">
    <property type="entry name" value="Dipeptide-binding Protein, Domain 3"/>
    <property type="match status" value="1"/>
</dbReference>
<dbReference type="AlphaFoldDB" id="A0A9X4SEF9"/>
<feature type="domain" description="Solute-binding protein family 5" evidence="4">
    <location>
        <begin position="111"/>
        <end position="454"/>
    </location>
</feature>
<dbReference type="Pfam" id="PF00496">
    <property type="entry name" value="SBP_bac_5"/>
    <property type="match status" value="1"/>
</dbReference>
<dbReference type="Gene3D" id="3.90.76.10">
    <property type="entry name" value="Dipeptide-binding Protein, Domain 1"/>
    <property type="match status" value="1"/>
</dbReference>
<organism evidence="5 6">
    <name type="scientific">Hydrogenophaga taeniospiralis CCUG 15921</name>
    <dbReference type="NCBI Taxonomy" id="1281780"/>
    <lineage>
        <taxon>Bacteria</taxon>
        <taxon>Pseudomonadati</taxon>
        <taxon>Pseudomonadota</taxon>
        <taxon>Betaproteobacteria</taxon>
        <taxon>Burkholderiales</taxon>
        <taxon>Comamonadaceae</taxon>
        <taxon>Hydrogenophaga</taxon>
    </lineage>
</organism>
<evidence type="ECO:0000259" key="4">
    <source>
        <dbReference type="Pfam" id="PF00496"/>
    </source>
</evidence>
<protein>
    <submittedName>
        <fullName evidence="5">Extracellular solute-binding protein</fullName>
    </submittedName>
</protein>
<dbReference type="PANTHER" id="PTHR30290">
    <property type="entry name" value="PERIPLASMIC BINDING COMPONENT OF ABC TRANSPORTER"/>
    <property type="match status" value="1"/>
</dbReference>
<evidence type="ECO:0000313" key="5">
    <source>
        <dbReference type="EMBL" id="MDG5975016.1"/>
    </source>
</evidence>
<sequence length="542" mass="59145">MSEKQKQFQELVGPSESVRMMDSLKRGATRRDVLAMLTAGGMQATLAGGIASLATTAHAQTPKKGGRIKVASSSSGVNDTLDPARQSSHVDYCRGFMFYNGLTVLDGSLSPQPQLAEEFTTKDAQTWVFKLRKGVTFHNGKPLTPADVVFSMMRHKDPATASRAKVLADQIESVTATGPNEVTFRLTSPNADLPVILGTYHFHIVPEGTTNFAAGIGTGPFKVKEFKPGERSIAVRNDNYWKPNRPYLDEIELVGISDESARVNALLSGQLDLVVAVSPRSINRVLASGTHTIFETKATSYTNLIMRRDSSPGNNPDFVLAMKHLFNREQLLKSIQLGRGVVANDQPIASNNRFFFKGLPQRAYDPEKAKWHLQKANLGSAPIPVVASPAATNSVETALVMQHAAKQIGLNLDVKRMPADGYWSTHWMKHPVGFGNINTRPSADLALTLFFKSDAPWNEAGWKNEKFDQLLVAARGETDQTKRAQMYADMQVMIHQDGGIGIPFFTSSLDGHSKQLKGLSPIPIGGMMGTSFAEHVWLDAAA</sequence>
<evidence type="ECO:0000256" key="2">
    <source>
        <dbReference type="ARBA" id="ARBA00022729"/>
    </source>
</evidence>
<dbReference type="PIRSF" id="PIRSF002741">
    <property type="entry name" value="MppA"/>
    <property type="match status" value="1"/>
</dbReference>
<evidence type="ECO:0000313" key="6">
    <source>
        <dbReference type="Proteomes" id="UP001152876"/>
    </source>
</evidence>
<dbReference type="GO" id="GO:0043190">
    <property type="term" value="C:ATP-binding cassette (ABC) transporter complex"/>
    <property type="evidence" value="ECO:0007669"/>
    <property type="project" value="InterPro"/>
</dbReference>
<comment type="caution">
    <text evidence="5">The sequence shown here is derived from an EMBL/GenBank/DDBJ whole genome shotgun (WGS) entry which is preliminary data.</text>
</comment>
<dbReference type="InterPro" id="IPR006311">
    <property type="entry name" value="TAT_signal"/>
</dbReference>
<dbReference type="InterPro" id="IPR030678">
    <property type="entry name" value="Peptide/Ni-bd"/>
</dbReference>
<dbReference type="EMBL" id="AOGK01000005">
    <property type="protein sequence ID" value="MDG5975016.1"/>
    <property type="molecule type" value="Genomic_DNA"/>
</dbReference>